<dbReference type="InterPro" id="IPR037069">
    <property type="entry name" value="AcylCoA_DH/ox_N_sf"/>
</dbReference>
<protein>
    <submittedName>
        <fullName evidence="10">Acyl-CoA dehydrogenase-like</fullName>
    </submittedName>
</protein>
<dbReference type="Proteomes" id="UP000008809">
    <property type="component" value="Chromosome"/>
</dbReference>
<comment type="cofactor">
    <cofactor evidence="1 6">
        <name>FAD</name>
        <dbReference type="ChEBI" id="CHEBI:57692"/>
    </cofactor>
</comment>
<comment type="similarity">
    <text evidence="2 6">Belongs to the acyl-CoA dehydrogenase family.</text>
</comment>
<dbReference type="PANTHER" id="PTHR43292:SF4">
    <property type="entry name" value="ACYL-COA DEHYDROGENASE FADE34"/>
    <property type="match status" value="1"/>
</dbReference>
<evidence type="ECO:0000313" key="10">
    <source>
        <dbReference type="EMBL" id="ABD06396.1"/>
    </source>
</evidence>
<dbReference type="InterPro" id="IPR009075">
    <property type="entry name" value="AcylCo_DH/oxidase_C"/>
</dbReference>
<dbReference type="STRING" id="316058.RPB_1688"/>
<organism evidence="10 11">
    <name type="scientific">Rhodopseudomonas palustris (strain HaA2)</name>
    <dbReference type="NCBI Taxonomy" id="316058"/>
    <lineage>
        <taxon>Bacteria</taxon>
        <taxon>Pseudomonadati</taxon>
        <taxon>Pseudomonadota</taxon>
        <taxon>Alphaproteobacteria</taxon>
        <taxon>Hyphomicrobiales</taxon>
        <taxon>Nitrobacteraceae</taxon>
        <taxon>Rhodopseudomonas</taxon>
    </lineage>
</organism>
<feature type="domain" description="Acyl-CoA dehydrogenase/oxidase N-terminal" evidence="9">
    <location>
        <begin position="7"/>
        <end position="130"/>
    </location>
</feature>
<evidence type="ECO:0000313" key="11">
    <source>
        <dbReference type="Proteomes" id="UP000008809"/>
    </source>
</evidence>
<dbReference type="Pfam" id="PF00441">
    <property type="entry name" value="Acyl-CoA_dh_1"/>
    <property type="match status" value="1"/>
</dbReference>
<keyword evidence="11" id="KW-1185">Reference proteome</keyword>
<dbReference type="EMBL" id="CP000250">
    <property type="protein sequence ID" value="ABD06396.1"/>
    <property type="molecule type" value="Genomic_DNA"/>
</dbReference>
<keyword evidence="3 6" id="KW-0285">Flavoprotein</keyword>
<dbReference type="Gene3D" id="1.10.540.10">
    <property type="entry name" value="Acyl-CoA dehydrogenase/oxidase, N-terminal domain"/>
    <property type="match status" value="1"/>
</dbReference>
<dbReference type="AlphaFoldDB" id="Q2IZG4"/>
<dbReference type="InterPro" id="IPR006091">
    <property type="entry name" value="Acyl-CoA_Oxase/DH_mid-dom"/>
</dbReference>
<dbReference type="Pfam" id="PF02771">
    <property type="entry name" value="Acyl-CoA_dh_N"/>
    <property type="match status" value="1"/>
</dbReference>
<dbReference type="HOGENOM" id="CLU_018204_9_0_5"/>
<keyword evidence="4 6" id="KW-0274">FAD</keyword>
<dbReference type="InterPro" id="IPR009100">
    <property type="entry name" value="AcylCoA_DH/oxidase_NM_dom_sf"/>
</dbReference>
<evidence type="ECO:0000256" key="4">
    <source>
        <dbReference type="ARBA" id="ARBA00022827"/>
    </source>
</evidence>
<dbReference type="InterPro" id="IPR046373">
    <property type="entry name" value="Acyl-CoA_Oxase/DH_mid-dom_sf"/>
</dbReference>
<dbReference type="SUPFAM" id="SSF56645">
    <property type="entry name" value="Acyl-CoA dehydrogenase NM domain-like"/>
    <property type="match status" value="1"/>
</dbReference>
<dbReference type="eggNOG" id="COG1960">
    <property type="taxonomic scope" value="Bacteria"/>
</dbReference>
<dbReference type="GO" id="GO:0016627">
    <property type="term" value="F:oxidoreductase activity, acting on the CH-CH group of donors"/>
    <property type="evidence" value="ECO:0007669"/>
    <property type="project" value="InterPro"/>
</dbReference>
<sequence>MNFDDTPQEAEFRAKARAWIDANAPKQYEEELRKASLGRVQLKGANILEVAKAWQKKKADAGWAVPHWPKDYGGRGATPIERVIWQQEEGVYGKLGALFIIGQGMCGPTMMAFASEDQKRYYLPPLASGENIWCQLFSEPAGGSDVAGLRTRAEKDGDDWIINGQKIWTSGAHYSDYGILITRTDPTVPKHKGLTMFFLDMRSKGVEIKPIKQANGNSDFNEVYFTDVRIPDSQRLGAVGDGWNVSLTTLMNERMSIGANVATGFPELFEYCNSLMLDGGPAIEDRAVRSKLANWAVRASGLKYTSFRAISALSKGERPGPENSIGKLVAGSMIQDVAMYALDLQGAGGVLSGPEDAEAAGKFQAMLLRSPATRVEGGTDEILRNIIAERVLGLPGDIRVDKDVPFNQIPTRGRA</sequence>
<gene>
    <name evidence="10" type="ordered locus">RPB_1688</name>
</gene>
<accession>Q2IZG4</accession>
<name>Q2IZG4_RHOP2</name>
<evidence type="ECO:0000256" key="3">
    <source>
        <dbReference type="ARBA" id="ARBA00022630"/>
    </source>
</evidence>
<dbReference type="KEGG" id="rpb:RPB_1688"/>
<dbReference type="CDD" id="cd01152">
    <property type="entry name" value="ACAD_fadE6_17_26"/>
    <property type="match status" value="1"/>
</dbReference>
<dbReference type="Pfam" id="PF02770">
    <property type="entry name" value="Acyl-CoA_dh_M"/>
    <property type="match status" value="1"/>
</dbReference>
<evidence type="ECO:0000256" key="6">
    <source>
        <dbReference type="RuleBase" id="RU362125"/>
    </source>
</evidence>
<dbReference type="GO" id="GO:0050660">
    <property type="term" value="F:flavin adenine dinucleotide binding"/>
    <property type="evidence" value="ECO:0007669"/>
    <property type="project" value="InterPro"/>
</dbReference>
<dbReference type="Gene3D" id="1.20.140.10">
    <property type="entry name" value="Butyryl-CoA Dehydrogenase, subunit A, domain 3"/>
    <property type="match status" value="1"/>
</dbReference>
<evidence type="ECO:0000256" key="1">
    <source>
        <dbReference type="ARBA" id="ARBA00001974"/>
    </source>
</evidence>
<dbReference type="FunFam" id="2.40.110.10:FF:000011">
    <property type="entry name" value="Acyl-CoA dehydrogenase FadE34"/>
    <property type="match status" value="1"/>
</dbReference>
<dbReference type="Gene3D" id="2.40.110.10">
    <property type="entry name" value="Butyryl-CoA Dehydrogenase, subunit A, domain 2"/>
    <property type="match status" value="1"/>
</dbReference>
<dbReference type="PANTHER" id="PTHR43292">
    <property type="entry name" value="ACYL-COA DEHYDROGENASE"/>
    <property type="match status" value="1"/>
</dbReference>
<evidence type="ECO:0000259" key="8">
    <source>
        <dbReference type="Pfam" id="PF02770"/>
    </source>
</evidence>
<keyword evidence="5 6" id="KW-0560">Oxidoreductase</keyword>
<proteinExistence type="inferred from homology"/>
<dbReference type="InterPro" id="IPR036250">
    <property type="entry name" value="AcylCo_DH-like_C"/>
</dbReference>
<dbReference type="InterPro" id="IPR052161">
    <property type="entry name" value="Mycobact_Acyl-CoA_DH"/>
</dbReference>
<evidence type="ECO:0000256" key="5">
    <source>
        <dbReference type="ARBA" id="ARBA00023002"/>
    </source>
</evidence>
<dbReference type="OrthoDB" id="9775090at2"/>
<evidence type="ECO:0000259" key="9">
    <source>
        <dbReference type="Pfam" id="PF02771"/>
    </source>
</evidence>
<evidence type="ECO:0000259" key="7">
    <source>
        <dbReference type="Pfam" id="PF00441"/>
    </source>
</evidence>
<feature type="domain" description="Acyl-CoA dehydrogenase/oxidase C-terminal" evidence="7">
    <location>
        <begin position="240"/>
        <end position="392"/>
    </location>
</feature>
<reference evidence="10 11" key="1">
    <citation type="submission" date="2006-01" db="EMBL/GenBank/DDBJ databases">
        <title>Complete sequence of Rhodopseudomonas palustris HaA2.</title>
        <authorList>
            <consortium name="US DOE Joint Genome Institute"/>
            <person name="Copeland A."/>
            <person name="Lucas S."/>
            <person name="Lapidus A."/>
            <person name="Barry K."/>
            <person name="Detter J.C."/>
            <person name="Glavina T."/>
            <person name="Hammon N."/>
            <person name="Israni S."/>
            <person name="Pitluck S."/>
            <person name="Chain P."/>
            <person name="Malfatti S."/>
            <person name="Shin M."/>
            <person name="Vergez L."/>
            <person name="Schmutz J."/>
            <person name="Larimer F."/>
            <person name="Land M."/>
            <person name="Hauser L."/>
            <person name="Pelletier D.A."/>
            <person name="Kyrpides N."/>
            <person name="Anderson I."/>
            <person name="Oda Y."/>
            <person name="Harwood C.S."/>
            <person name="Richardson P."/>
        </authorList>
    </citation>
    <scope>NUCLEOTIDE SEQUENCE [LARGE SCALE GENOMIC DNA]</scope>
    <source>
        <strain evidence="10 11">HaA2</strain>
    </source>
</reference>
<dbReference type="SUPFAM" id="SSF47203">
    <property type="entry name" value="Acyl-CoA dehydrogenase C-terminal domain-like"/>
    <property type="match status" value="1"/>
</dbReference>
<evidence type="ECO:0000256" key="2">
    <source>
        <dbReference type="ARBA" id="ARBA00009347"/>
    </source>
</evidence>
<feature type="domain" description="Acyl-CoA oxidase/dehydrogenase middle" evidence="8">
    <location>
        <begin position="134"/>
        <end position="228"/>
    </location>
</feature>
<dbReference type="GO" id="GO:0005886">
    <property type="term" value="C:plasma membrane"/>
    <property type="evidence" value="ECO:0007669"/>
    <property type="project" value="TreeGrafter"/>
</dbReference>
<dbReference type="InterPro" id="IPR013786">
    <property type="entry name" value="AcylCoA_DH/ox_N"/>
</dbReference>
<dbReference type="RefSeq" id="WP_011440584.1">
    <property type="nucleotide sequence ID" value="NC_007778.1"/>
</dbReference>